<evidence type="ECO:0008006" key="3">
    <source>
        <dbReference type="Google" id="ProtNLM"/>
    </source>
</evidence>
<evidence type="ECO:0000313" key="1">
    <source>
        <dbReference type="EMBL" id="MDN4162855.1"/>
    </source>
</evidence>
<accession>A0ABT8EXF0</accession>
<proteinExistence type="predicted"/>
<reference evidence="1" key="1">
    <citation type="submission" date="2023-06" db="EMBL/GenBank/DDBJ databases">
        <title>Draft genome sequence of Nocardioides sp. SOB72.</title>
        <authorList>
            <person name="Zhang G."/>
        </authorList>
    </citation>
    <scope>NUCLEOTIDE SEQUENCE</scope>
    <source>
        <strain evidence="1">SOB72</strain>
    </source>
</reference>
<dbReference type="RefSeq" id="WP_300961997.1">
    <property type="nucleotide sequence ID" value="NZ_JAUHJR010000007.1"/>
</dbReference>
<dbReference type="Gene3D" id="1.20.1260.20">
    <property type="entry name" value="PPE superfamily"/>
    <property type="match status" value="1"/>
</dbReference>
<dbReference type="InterPro" id="IPR038332">
    <property type="entry name" value="PPE_sf"/>
</dbReference>
<name>A0ABT8EXF0_9ACTN</name>
<sequence>MTTMAVQLSDPTSTFKPVAAEGAGDLINGLRDDCGYVIQGIDWVCRQFGFDLIAAIFDPIAGDWNAVDAMATNWAALGSGLGQIGGNYSALAGATPTVWTGDAATGATGKLADFAEAFGSQAEACELISAAMKDMLVAVKAGVEVIAQLLSLVDELVLKVAASVLGWAKEIATGGATARKVISLVNQAIATIKKLENVIPPLLQACALMSAMMKTLGNLLKLGAAGYGANNGQDVDDVADAGF</sequence>
<keyword evidence="2" id="KW-1185">Reference proteome</keyword>
<comment type="caution">
    <text evidence="1">The sequence shown here is derived from an EMBL/GenBank/DDBJ whole genome shotgun (WGS) entry which is preliminary data.</text>
</comment>
<dbReference type="Proteomes" id="UP001168537">
    <property type="component" value="Unassembled WGS sequence"/>
</dbReference>
<organism evidence="1 2">
    <name type="scientific">Nocardioides abyssi</name>
    <dbReference type="NCBI Taxonomy" id="3058370"/>
    <lineage>
        <taxon>Bacteria</taxon>
        <taxon>Bacillati</taxon>
        <taxon>Actinomycetota</taxon>
        <taxon>Actinomycetes</taxon>
        <taxon>Propionibacteriales</taxon>
        <taxon>Nocardioidaceae</taxon>
        <taxon>Nocardioides</taxon>
    </lineage>
</organism>
<protein>
    <recommendedName>
        <fullName evidence="3">WXG100 family type VII secretion target</fullName>
    </recommendedName>
</protein>
<gene>
    <name evidence="1" type="ORF">QWY29_15915</name>
</gene>
<dbReference type="EMBL" id="JAUHJR010000007">
    <property type="protein sequence ID" value="MDN4162855.1"/>
    <property type="molecule type" value="Genomic_DNA"/>
</dbReference>
<evidence type="ECO:0000313" key="2">
    <source>
        <dbReference type="Proteomes" id="UP001168537"/>
    </source>
</evidence>